<dbReference type="Proteomes" id="UP000250235">
    <property type="component" value="Unassembled WGS sequence"/>
</dbReference>
<organism evidence="1 2">
    <name type="scientific">Dorcoceras hygrometricum</name>
    <dbReference type="NCBI Taxonomy" id="472368"/>
    <lineage>
        <taxon>Eukaryota</taxon>
        <taxon>Viridiplantae</taxon>
        <taxon>Streptophyta</taxon>
        <taxon>Embryophyta</taxon>
        <taxon>Tracheophyta</taxon>
        <taxon>Spermatophyta</taxon>
        <taxon>Magnoliopsida</taxon>
        <taxon>eudicotyledons</taxon>
        <taxon>Gunneridae</taxon>
        <taxon>Pentapetalae</taxon>
        <taxon>asterids</taxon>
        <taxon>lamiids</taxon>
        <taxon>Lamiales</taxon>
        <taxon>Gesneriaceae</taxon>
        <taxon>Didymocarpoideae</taxon>
        <taxon>Trichosporeae</taxon>
        <taxon>Loxocarpinae</taxon>
        <taxon>Dorcoceras</taxon>
    </lineage>
</organism>
<sequence>MYKEGREYQRCTKQIRAAQSSTSRLEQEQLRGSFIEDQITDQLRGTVKQIRPERVKCVRVGAQLANL</sequence>
<protein>
    <submittedName>
        <fullName evidence="1">Uncharacterized protein</fullName>
    </submittedName>
</protein>
<accession>A0A2Z7B4Q7</accession>
<dbReference type="AlphaFoldDB" id="A0A2Z7B4Q7"/>
<gene>
    <name evidence="1" type="ORF">F511_44193</name>
</gene>
<name>A0A2Z7B4Q7_9LAMI</name>
<proteinExistence type="predicted"/>
<evidence type="ECO:0000313" key="2">
    <source>
        <dbReference type="Proteomes" id="UP000250235"/>
    </source>
</evidence>
<dbReference type="EMBL" id="KV009846">
    <property type="protein sequence ID" value="KZV29000.1"/>
    <property type="molecule type" value="Genomic_DNA"/>
</dbReference>
<keyword evidence="2" id="KW-1185">Reference proteome</keyword>
<reference evidence="1 2" key="1">
    <citation type="journal article" date="2015" name="Proc. Natl. Acad. Sci. U.S.A.">
        <title>The resurrection genome of Boea hygrometrica: A blueprint for survival of dehydration.</title>
        <authorList>
            <person name="Xiao L."/>
            <person name="Yang G."/>
            <person name="Zhang L."/>
            <person name="Yang X."/>
            <person name="Zhao S."/>
            <person name="Ji Z."/>
            <person name="Zhou Q."/>
            <person name="Hu M."/>
            <person name="Wang Y."/>
            <person name="Chen M."/>
            <person name="Xu Y."/>
            <person name="Jin H."/>
            <person name="Xiao X."/>
            <person name="Hu G."/>
            <person name="Bao F."/>
            <person name="Hu Y."/>
            <person name="Wan P."/>
            <person name="Li L."/>
            <person name="Deng X."/>
            <person name="Kuang T."/>
            <person name="Xiang C."/>
            <person name="Zhu J.K."/>
            <person name="Oliver M.J."/>
            <person name="He Y."/>
        </authorList>
    </citation>
    <scope>NUCLEOTIDE SEQUENCE [LARGE SCALE GENOMIC DNA]</scope>
    <source>
        <strain evidence="2">cv. XS01</strain>
    </source>
</reference>
<evidence type="ECO:0000313" key="1">
    <source>
        <dbReference type="EMBL" id="KZV29000.1"/>
    </source>
</evidence>